<keyword evidence="4" id="KW-1185">Reference proteome</keyword>
<reference evidence="2" key="1">
    <citation type="submission" date="2021-02" db="EMBL/GenBank/DDBJ databases">
        <authorList>
            <person name="Nowell W R."/>
        </authorList>
    </citation>
    <scope>NUCLEOTIDE SEQUENCE</scope>
</reference>
<feature type="non-terminal residue" evidence="2">
    <location>
        <position position="1"/>
    </location>
</feature>
<dbReference type="EMBL" id="CAJOBC010008700">
    <property type="protein sequence ID" value="CAF3968568.1"/>
    <property type="molecule type" value="Genomic_DNA"/>
</dbReference>
<sequence length="158" mass="18547">MIHVSQIATPIDILIDREFLALPFHVAPKLFEQMYSIHDSIRGKTLPLLYALLPNKTQGTDEELFKIVDQYIQHKPKYVTIDFEKAAENALATVFPQCDIFSCFFHFKQCELRLRKEFLENADSRHTMKNLVALAFVPQQNVIQEFYSNKRKCARRIR</sequence>
<gene>
    <name evidence="2" type="ORF">GPM918_LOCUS23880</name>
    <name evidence="3" type="ORF">SRO942_LOCUS23879</name>
</gene>
<evidence type="ECO:0000313" key="4">
    <source>
        <dbReference type="Proteomes" id="UP000663829"/>
    </source>
</evidence>
<dbReference type="OrthoDB" id="90756at2759"/>
<proteinExistence type="predicted"/>
<feature type="domain" description="MULE transposase" evidence="1">
    <location>
        <begin position="42"/>
        <end position="109"/>
    </location>
</feature>
<organism evidence="2 4">
    <name type="scientific">Didymodactylos carnosus</name>
    <dbReference type="NCBI Taxonomy" id="1234261"/>
    <lineage>
        <taxon>Eukaryota</taxon>
        <taxon>Metazoa</taxon>
        <taxon>Spiralia</taxon>
        <taxon>Gnathifera</taxon>
        <taxon>Rotifera</taxon>
        <taxon>Eurotatoria</taxon>
        <taxon>Bdelloidea</taxon>
        <taxon>Philodinida</taxon>
        <taxon>Philodinidae</taxon>
        <taxon>Didymodactylos</taxon>
    </lineage>
</organism>
<dbReference type="Pfam" id="PF10551">
    <property type="entry name" value="MULE"/>
    <property type="match status" value="1"/>
</dbReference>
<dbReference type="Proteomes" id="UP000663829">
    <property type="component" value="Unassembled WGS sequence"/>
</dbReference>
<evidence type="ECO:0000313" key="2">
    <source>
        <dbReference type="EMBL" id="CAF1204231.1"/>
    </source>
</evidence>
<dbReference type="InterPro" id="IPR018289">
    <property type="entry name" value="MULE_transposase_dom"/>
</dbReference>
<dbReference type="AlphaFoldDB" id="A0A814WQD4"/>
<name>A0A814WQD4_9BILA</name>
<dbReference type="Proteomes" id="UP000681722">
    <property type="component" value="Unassembled WGS sequence"/>
</dbReference>
<dbReference type="EMBL" id="CAJNOQ010008699">
    <property type="protein sequence ID" value="CAF1204231.1"/>
    <property type="molecule type" value="Genomic_DNA"/>
</dbReference>
<evidence type="ECO:0000313" key="3">
    <source>
        <dbReference type="EMBL" id="CAF3968568.1"/>
    </source>
</evidence>
<evidence type="ECO:0000259" key="1">
    <source>
        <dbReference type="Pfam" id="PF10551"/>
    </source>
</evidence>
<protein>
    <recommendedName>
        <fullName evidence="1">MULE transposase domain-containing protein</fullName>
    </recommendedName>
</protein>
<comment type="caution">
    <text evidence="2">The sequence shown here is derived from an EMBL/GenBank/DDBJ whole genome shotgun (WGS) entry which is preliminary data.</text>
</comment>
<accession>A0A814WQD4</accession>